<sequence length="66" mass="7254">MGSVWSKGEMEALAIWTEQKQPMGYASWKPIDCKAVGCQLCSRVYWSLSPVSPFDPAQMSVATAGR</sequence>
<dbReference type="AlphaFoldDB" id="A0A0A9AZ91"/>
<evidence type="ECO:0000313" key="1">
    <source>
        <dbReference type="EMBL" id="JAD57049.1"/>
    </source>
</evidence>
<reference evidence="1" key="1">
    <citation type="submission" date="2014-09" db="EMBL/GenBank/DDBJ databases">
        <authorList>
            <person name="Magalhaes I.L.F."/>
            <person name="Oliveira U."/>
            <person name="Santos F.R."/>
            <person name="Vidigal T.H.D.A."/>
            <person name="Brescovit A.D."/>
            <person name="Santos A.J."/>
        </authorList>
    </citation>
    <scope>NUCLEOTIDE SEQUENCE</scope>
    <source>
        <tissue evidence="1">Shoot tissue taken approximately 20 cm above the soil surface</tissue>
    </source>
</reference>
<reference evidence="1" key="2">
    <citation type="journal article" date="2015" name="Data Brief">
        <title>Shoot transcriptome of the giant reed, Arundo donax.</title>
        <authorList>
            <person name="Barrero R.A."/>
            <person name="Guerrero F.D."/>
            <person name="Moolhuijzen P."/>
            <person name="Goolsby J.A."/>
            <person name="Tidwell J."/>
            <person name="Bellgard S.E."/>
            <person name="Bellgard M.I."/>
        </authorList>
    </citation>
    <scope>NUCLEOTIDE SEQUENCE</scope>
    <source>
        <tissue evidence="1">Shoot tissue taken approximately 20 cm above the soil surface</tissue>
    </source>
</reference>
<proteinExistence type="predicted"/>
<organism evidence="1">
    <name type="scientific">Arundo donax</name>
    <name type="common">Giant reed</name>
    <name type="synonym">Donax arundinaceus</name>
    <dbReference type="NCBI Taxonomy" id="35708"/>
    <lineage>
        <taxon>Eukaryota</taxon>
        <taxon>Viridiplantae</taxon>
        <taxon>Streptophyta</taxon>
        <taxon>Embryophyta</taxon>
        <taxon>Tracheophyta</taxon>
        <taxon>Spermatophyta</taxon>
        <taxon>Magnoliopsida</taxon>
        <taxon>Liliopsida</taxon>
        <taxon>Poales</taxon>
        <taxon>Poaceae</taxon>
        <taxon>PACMAD clade</taxon>
        <taxon>Arundinoideae</taxon>
        <taxon>Arundineae</taxon>
        <taxon>Arundo</taxon>
    </lineage>
</organism>
<accession>A0A0A9AZ91</accession>
<name>A0A0A9AZ91_ARUDO</name>
<protein>
    <submittedName>
        <fullName evidence="1">Uncharacterized protein</fullName>
    </submittedName>
</protein>
<dbReference type="EMBL" id="GBRH01240846">
    <property type="protein sequence ID" value="JAD57049.1"/>
    <property type="molecule type" value="Transcribed_RNA"/>
</dbReference>